<feature type="transmembrane region" description="Helical" evidence="1">
    <location>
        <begin position="40"/>
        <end position="62"/>
    </location>
</feature>
<dbReference type="PANTHER" id="PTHR34989:SF1">
    <property type="entry name" value="PROTEIN HDED"/>
    <property type="match status" value="1"/>
</dbReference>
<feature type="transmembrane region" description="Helical" evidence="1">
    <location>
        <begin position="12"/>
        <end position="34"/>
    </location>
</feature>
<reference evidence="2" key="1">
    <citation type="submission" date="2023-06" db="EMBL/GenBank/DDBJ databases">
        <title>Robiginitalea aurantiacus sp. nov. and Algoriphagus sediminis sp. nov., isolated from coastal sediment.</title>
        <authorList>
            <person name="Zhou Z.Y."/>
            <person name="An J."/>
            <person name="Jia Y.W."/>
            <person name="Du Z.J."/>
        </authorList>
    </citation>
    <scope>NUCLEOTIDE SEQUENCE</scope>
    <source>
        <strain evidence="2">M39</strain>
    </source>
</reference>
<gene>
    <name evidence="2" type="ORF">QU605_05950</name>
</gene>
<organism evidence="2 3">
    <name type="scientific">Robiginitalea aurantiaca</name>
    <dbReference type="NCBI Taxonomy" id="3056915"/>
    <lineage>
        <taxon>Bacteria</taxon>
        <taxon>Pseudomonadati</taxon>
        <taxon>Bacteroidota</taxon>
        <taxon>Flavobacteriia</taxon>
        <taxon>Flavobacteriales</taxon>
        <taxon>Flavobacteriaceae</taxon>
        <taxon>Robiginitalea</taxon>
    </lineage>
</organism>
<dbReference type="InterPro" id="IPR052712">
    <property type="entry name" value="Acid_resist_chaperone_HdeD"/>
</dbReference>
<dbReference type="Proteomes" id="UP001174839">
    <property type="component" value="Unassembled WGS sequence"/>
</dbReference>
<keyword evidence="1" id="KW-1133">Transmembrane helix</keyword>
<feature type="transmembrane region" description="Helical" evidence="1">
    <location>
        <begin position="98"/>
        <end position="119"/>
    </location>
</feature>
<feature type="transmembrane region" description="Helical" evidence="1">
    <location>
        <begin position="74"/>
        <end position="92"/>
    </location>
</feature>
<dbReference type="RefSeq" id="WP_289724361.1">
    <property type="nucleotide sequence ID" value="NZ_JAUDUY010000002.1"/>
</dbReference>
<protein>
    <submittedName>
        <fullName evidence="2">DUF308 domain-containing protein</fullName>
    </submittedName>
</protein>
<dbReference type="PANTHER" id="PTHR34989">
    <property type="entry name" value="PROTEIN HDED"/>
    <property type="match status" value="1"/>
</dbReference>
<keyword evidence="1" id="KW-0472">Membrane</keyword>
<accession>A0ABT7WDL8</accession>
<evidence type="ECO:0000313" key="2">
    <source>
        <dbReference type="EMBL" id="MDM9631001.1"/>
    </source>
</evidence>
<dbReference type="Pfam" id="PF03729">
    <property type="entry name" value="DUF308"/>
    <property type="match status" value="1"/>
</dbReference>
<sequence>MEYPEIKSIKTSVSYWYIILLIGLIYFAVGFMVIARPAEALITLATFLGFGFILAGIIEIVFSLANRKELHNWGWPLVLGILTILIGILFVSNPDFTIILMTLTMGFLVLFRSIAAIIFSLDLKHYGAKYWWVLVSLAVLGVFFSFALLMSHMLSGGMLIIWTGLSFISAGAYNLFLSLRLRKLKGISSRLSEELVARYRAIQHEIERELSNN</sequence>
<keyword evidence="1" id="KW-0812">Transmembrane</keyword>
<feature type="transmembrane region" description="Helical" evidence="1">
    <location>
        <begin position="131"/>
        <end position="153"/>
    </location>
</feature>
<feature type="transmembrane region" description="Helical" evidence="1">
    <location>
        <begin position="159"/>
        <end position="181"/>
    </location>
</feature>
<name>A0ABT7WDL8_9FLAO</name>
<evidence type="ECO:0000313" key="3">
    <source>
        <dbReference type="Proteomes" id="UP001174839"/>
    </source>
</evidence>
<evidence type="ECO:0000256" key="1">
    <source>
        <dbReference type="SAM" id="Phobius"/>
    </source>
</evidence>
<dbReference type="InterPro" id="IPR005325">
    <property type="entry name" value="DUF308_memb"/>
</dbReference>
<comment type="caution">
    <text evidence="2">The sequence shown here is derived from an EMBL/GenBank/DDBJ whole genome shotgun (WGS) entry which is preliminary data.</text>
</comment>
<dbReference type="EMBL" id="JAUDUY010000002">
    <property type="protein sequence ID" value="MDM9631001.1"/>
    <property type="molecule type" value="Genomic_DNA"/>
</dbReference>
<keyword evidence="3" id="KW-1185">Reference proteome</keyword>
<proteinExistence type="predicted"/>